<dbReference type="PANTHER" id="PTHR36451">
    <property type="entry name" value="PAPS-DEPENDENT SULFOTRANSFERASE STF3"/>
    <property type="match status" value="1"/>
</dbReference>
<reference evidence="1 2" key="1">
    <citation type="submission" date="2018-05" db="EMBL/GenBank/DDBJ databases">
        <title>Streptomyces venezuelae.</title>
        <authorList>
            <person name="Kim W."/>
            <person name="Lee N."/>
            <person name="Cho B.-K."/>
        </authorList>
    </citation>
    <scope>NUCLEOTIDE SEQUENCE [LARGE SCALE GENOMIC DNA]</scope>
    <source>
        <strain evidence="1 2">ATCC 14584</strain>
    </source>
</reference>
<proteinExistence type="predicted"/>
<evidence type="ECO:0000313" key="1">
    <source>
        <dbReference type="EMBL" id="QES34829.1"/>
    </source>
</evidence>
<dbReference type="EMBL" id="CP029192">
    <property type="protein sequence ID" value="QES34829.1"/>
    <property type="molecule type" value="Genomic_DNA"/>
</dbReference>
<dbReference type="AlphaFoldDB" id="A0A5P2C2F0"/>
<sequence>MPGGLPRGRDRDVLAVDDLLDRVREDGGAEGGADAVGLRFLPALDRLLHSLDTEADLHAEGRAAARSALVTALLKQQQMIRLLRDRPEIALNDIRAPIFVTGLPGSGAAMLHNALAEHPGLDAPTLAELHDPAGRPTTIRGRRAALDRAGSVARDTALATAGRGSGLLIGATRPGGCHRLLGNAFHGMAATLAWRVPGYAAWLETTDTTEAYAFHRAQLQALTWRVPASRPVLRDSFHARHLKQLLRVYPDAKVVQVHRDPADTVAACAGIATALRGRTARQVRPTGQEWADRVERHLVAAERARLDVPRGRLLDLRFDDLVADPAGQVRAVLAFAGVTATPMFDRVVTTFVAGTAREARRARPFQPAEFDLSRRELHSRYAVYRTRYGV</sequence>
<organism evidence="1 2">
    <name type="scientific">Streptomyces venezuelae</name>
    <dbReference type="NCBI Taxonomy" id="54571"/>
    <lineage>
        <taxon>Bacteria</taxon>
        <taxon>Bacillati</taxon>
        <taxon>Actinomycetota</taxon>
        <taxon>Actinomycetes</taxon>
        <taxon>Kitasatosporales</taxon>
        <taxon>Streptomycetaceae</taxon>
        <taxon>Streptomyces</taxon>
    </lineage>
</organism>
<keyword evidence="1" id="KW-0808">Transferase</keyword>
<dbReference type="InterPro" id="IPR027417">
    <property type="entry name" value="P-loop_NTPase"/>
</dbReference>
<evidence type="ECO:0000313" key="2">
    <source>
        <dbReference type="Proteomes" id="UP000322927"/>
    </source>
</evidence>
<dbReference type="Gene3D" id="3.40.50.300">
    <property type="entry name" value="P-loop containing nucleotide triphosphate hydrolases"/>
    <property type="match status" value="1"/>
</dbReference>
<name>A0A5P2C2F0_STRVZ</name>
<dbReference type="Proteomes" id="UP000322927">
    <property type="component" value="Chromosome"/>
</dbReference>
<accession>A0A5P2C2F0</accession>
<dbReference type="OrthoDB" id="9777890at2"/>
<dbReference type="SUPFAM" id="SSF52540">
    <property type="entry name" value="P-loop containing nucleoside triphosphate hydrolases"/>
    <property type="match status" value="1"/>
</dbReference>
<dbReference type="InterPro" id="IPR052736">
    <property type="entry name" value="Stf3_sulfotransferase"/>
</dbReference>
<protein>
    <submittedName>
        <fullName evidence="1">Sulfotransferase family protein</fullName>
    </submittedName>
</protein>
<dbReference type="Pfam" id="PF13469">
    <property type="entry name" value="Sulfotransfer_3"/>
    <property type="match status" value="1"/>
</dbReference>
<dbReference type="PANTHER" id="PTHR36451:SF1">
    <property type="entry name" value="OMEGA-HYDROXY-BETA-DIHYDROMENAQUINONE-9 SULFOTRANSFERASE STF3"/>
    <property type="match status" value="1"/>
</dbReference>
<dbReference type="GO" id="GO:0016740">
    <property type="term" value="F:transferase activity"/>
    <property type="evidence" value="ECO:0007669"/>
    <property type="project" value="UniProtKB-KW"/>
</dbReference>
<gene>
    <name evidence="1" type="ORF">DEJ48_16725</name>
</gene>